<accession>A0A9D4ZFE8</accession>
<proteinExistence type="predicted"/>
<dbReference type="EMBL" id="JABFUD020000012">
    <property type="protein sequence ID" value="KAI5072052.1"/>
    <property type="molecule type" value="Genomic_DNA"/>
</dbReference>
<gene>
    <name evidence="2" type="ORF">GOP47_0012158</name>
</gene>
<evidence type="ECO:0000313" key="2">
    <source>
        <dbReference type="EMBL" id="KAI5072052.1"/>
    </source>
</evidence>
<comment type="caution">
    <text evidence="2">The sequence shown here is derived from an EMBL/GenBank/DDBJ whole genome shotgun (WGS) entry which is preliminary data.</text>
</comment>
<sequence length="207" mass="23176">MGVPADLNYAGASVAASSCDNKRKKRKRKRAREIPASAASSSLPIIRFIKPDAPPTLVHTDIASFRSTVQSLTGHHNIVHTTTHDDVEVYSPLETPSFQLLDIDDLFLMHPPSCPPHEWPSDCQDMLIMPSTPHIEPVLFRPPPHAPPPSPPLHSLRSQEQYLQIAQSFLLCHHLILQIRSAMYLHHCNHHNPTKSPVKRSSEQLSQ</sequence>
<name>A0A9D4ZFE8_ADICA</name>
<dbReference type="Pfam" id="PF05678">
    <property type="entry name" value="VQ"/>
    <property type="match status" value="1"/>
</dbReference>
<dbReference type="InterPro" id="IPR008889">
    <property type="entry name" value="VQ"/>
</dbReference>
<evidence type="ECO:0000259" key="1">
    <source>
        <dbReference type="Pfam" id="PF05678"/>
    </source>
</evidence>
<protein>
    <recommendedName>
        <fullName evidence="1">VQ domain-containing protein</fullName>
    </recommendedName>
</protein>
<organism evidence="2 3">
    <name type="scientific">Adiantum capillus-veneris</name>
    <name type="common">Maidenhair fern</name>
    <dbReference type="NCBI Taxonomy" id="13818"/>
    <lineage>
        <taxon>Eukaryota</taxon>
        <taxon>Viridiplantae</taxon>
        <taxon>Streptophyta</taxon>
        <taxon>Embryophyta</taxon>
        <taxon>Tracheophyta</taxon>
        <taxon>Polypodiopsida</taxon>
        <taxon>Polypodiidae</taxon>
        <taxon>Polypodiales</taxon>
        <taxon>Pteridineae</taxon>
        <taxon>Pteridaceae</taxon>
        <taxon>Vittarioideae</taxon>
        <taxon>Adiantum</taxon>
    </lineage>
</organism>
<dbReference type="Proteomes" id="UP000886520">
    <property type="component" value="Chromosome 12"/>
</dbReference>
<reference evidence="2" key="1">
    <citation type="submission" date="2021-01" db="EMBL/GenBank/DDBJ databases">
        <title>Adiantum capillus-veneris genome.</title>
        <authorList>
            <person name="Fang Y."/>
            <person name="Liao Q."/>
        </authorList>
    </citation>
    <scope>NUCLEOTIDE SEQUENCE</scope>
    <source>
        <strain evidence="2">H3</strain>
        <tissue evidence="2">Leaf</tissue>
    </source>
</reference>
<keyword evidence="3" id="KW-1185">Reference proteome</keyword>
<feature type="domain" description="VQ" evidence="1">
    <location>
        <begin position="53"/>
        <end position="74"/>
    </location>
</feature>
<evidence type="ECO:0000313" key="3">
    <source>
        <dbReference type="Proteomes" id="UP000886520"/>
    </source>
</evidence>
<dbReference type="AlphaFoldDB" id="A0A9D4ZFE8"/>